<keyword evidence="1" id="KW-0418">Kinase</keyword>
<keyword evidence="1" id="KW-0808">Transferase</keyword>
<name>A0A2U1LM36_ARTAN</name>
<dbReference type="EMBL" id="PKPP01008675">
    <property type="protein sequence ID" value="PWA50066.1"/>
    <property type="molecule type" value="Genomic_DNA"/>
</dbReference>
<evidence type="ECO:0000313" key="1">
    <source>
        <dbReference type="EMBL" id="PWA50066.1"/>
    </source>
</evidence>
<reference evidence="1 2" key="1">
    <citation type="journal article" date="2018" name="Mol. Plant">
        <title>The genome of Artemisia annua provides insight into the evolution of Asteraceae family and artemisinin biosynthesis.</title>
        <authorList>
            <person name="Shen Q."/>
            <person name="Zhang L."/>
            <person name="Liao Z."/>
            <person name="Wang S."/>
            <person name="Yan T."/>
            <person name="Shi P."/>
            <person name="Liu M."/>
            <person name="Fu X."/>
            <person name="Pan Q."/>
            <person name="Wang Y."/>
            <person name="Lv Z."/>
            <person name="Lu X."/>
            <person name="Zhang F."/>
            <person name="Jiang W."/>
            <person name="Ma Y."/>
            <person name="Chen M."/>
            <person name="Hao X."/>
            <person name="Li L."/>
            <person name="Tang Y."/>
            <person name="Lv G."/>
            <person name="Zhou Y."/>
            <person name="Sun X."/>
            <person name="Brodelius P.E."/>
            <person name="Rose J.K.C."/>
            <person name="Tang K."/>
        </authorList>
    </citation>
    <scope>NUCLEOTIDE SEQUENCE [LARGE SCALE GENOMIC DNA]</scope>
    <source>
        <strain evidence="2">cv. Huhao1</strain>
        <tissue evidence="1">Leaf</tissue>
    </source>
</reference>
<keyword evidence="2" id="KW-1185">Reference proteome</keyword>
<dbReference type="GO" id="GO:0016301">
    <property type="term" value="F:kinase activity"/>
    <property type="evidence" value="ECO:0007669"/>
    <property type="project" value="UniProtKB-KW"/>
</dbReference>
<dbReference type="Proteomes" id="UP000245207">
    <property type="component" value="Unassembled WGS sequence"/>
</dbReference>
<dbReference type="STRING" id="35608.A0A2U1LM36"/>
<sequence length="130" mass="14728">MVVKLIFPTFPPTITTAVTPFSSLFFNQTQPINKNKESSLQWDSWLTVQRRVMFKMGQNCISRETSKGPRMDVPHVESFVRLKVGDLLVITRDSSEEQHESASNMVGSPRVTCSSGYLFDSVKPGEDYCF</sequence>
<organism evidence="1 2">
    <name type="scientific">Artemisia annua</name>
    <name type="common">Sweet wormwood</name>
    <dbReference type="NCBI Taxonomy" id="35608"/>
    <lineage>
        <taxon>Eukaryota</taxon>
        <taxon>Viridiplantae</taxon>
        <taxon>Streptophyta</taxon>
        <taxon>Embryophyta</taxon>
        <taxon>Tracheophyta</taxon>
        <taxon>Spermatophyta</taxon>
        <taxon>Magnoliopsida</taxon>
        <taxon>eudicotyledons</taxon>
        <taxon>Gunneridae</taxon>
        <taxon>Pentapetalae</taxon>
        <taxon>asterids</taxon>
        <taxon>campanulids</taxon>
        <taxon>Asterales</taxon>
        <taxon>Asteraceae</taxon>
        <taxon>Asteroideae</taxon>
        <taxon>Anthemideae</taxon>
        <taxon>Artemisiinae</taxon>
        <taxon>Artemisia</taxon>
    </lineage>
</organism>
<proteinExistence type="predicted"/>
<evidence type="ECO:0000313" key="2">
    <source>
        <dbReference type="Proteomes" id="UP000245207"/>
    </source>
</evidence>
<protein>
    <submittedName>
        <fullName evidence="1">Pyruvate kinase</fullName>
    </submittedName>
</protein>
<accession>A0A2U1LM36</accession>
<comment type="caution">
    <text evidence="1">The sequence shown here is derived from an EMBL/GenBank/DDBJ whole genome shotgun (WGS) entry which is preliminary data.</text>
</comment>
<gene>
    <name evidence="1" type="ORF">CTI12_AA476430</name>
</gene>
<dbReference type="AlphaFoldDB" id="A0A2U1LM36"/>
<keyword evidence="1" id="KW-0670">Pyruvate</keyword>